<dbReference type="InterPro" id="IPR016181">
    <property type="entry name" value="Acyl_CoA_acyltransferase"/>
</dbReference>
<dbReference type="PROSITE" id="PS51186">
    <property type="entry name" value="GNAT"/>
    <property type="match status" value="1"/>
</dbReference>
<evidence type="ECO:0000259" key="1">
    <source>
        <dbReference type="PROSITE" id="PS51186"/>
    </source>
</evidence>
<dbReference type="Proteomes" id="UP001630969">
    <property type="component" value="Unassembled WGS sequence"/>
</dbReference>
<reference evidence="2 3" key="1">
    <citation type="submission" date="2024-09" db="EMBL/GenBank/DDBJ databases">
        <title>Aeromonas strains Genome sequencing and assembly.</title>
        <authorList>
            <person name="Hu X."/>
            <person name="Tang B."/>
        </authorList>
    </citation>
    <scope>NUCLEOTIDE SEQUENCE [LARGE SCALE GENOMIC DNA]</scope>
    <source>
        <strain evidence="2 3">NB23SCDHY001</strain>
    </source>
</reference>
<keyword evidence="2" id="KW-0808">Transferase</keyword>
<keyword evidence="3" id="KW-1185">Reference proteome</keyword>
<dbReference type="SUPFAM" id="SSF55729">
    <property type="entry name" value="Acyl-CoA N-acyltransferases (Nat)"/>
    <property type="match status" value="1"/>
</dbReference>
<feature type="domain" description="N-acetyltransferase" evidence="1">
    <location>
        <begin position="6"/>
        <end position="149"/>
    </location>
</feature>
<dbReference type="Gene3D" id="3.40.630.30">
    <property type="match status" value="1"/>
</dbReference>
<dbReference type="EC" id="2.3.1.-" evidence="2"/>
<protein>
    <submittedName>
        <fullName evidence="2">GNAT family N-acetyltransferase</fullName>
        <ecNumber evidence="2">2.3.1.-</ecNumber>
    </submittedName>
</protein>
<dbReference type="GeneID" id="97220578"/>
<dbReference type="Pfam" id="PF13673">
    <property type="entry name" value="Acetyltransf_10"/>
    <property type="match status" value="1"/>
</dbReference>
<dbReference type="InterPro" id="IPR000182">
    <property type="entry name" value="GNAT_dom"/>
</dbReference>
<gene>
    <name evidence="2" type="ORF">ACEUDJ_09725</name>
</gene>
<sequence length="149" mass="16676">MDWTLKGFDALSLHELYDLLVLRSRVFVVEQTCPFLDLDGLDKQGEVLHLLGWQEGKLVAYARLLAPDLVKPGFAVIGRVVTAPEARGGGLGHRLMERADAECARLWPQAPVYLGAQAHLQDFYARHGFRPEGDAYLEDEILHIGMVRP</sequence>
<dbReference type="EMBL" id="JBGXBU010000003">
    <property type="protein sequence ID" value="MFM4893135.1"/>
    <property type="molecule type" value="Genomic_DNA"/>
</dbReference>
<comment type="caution">
    <text evidence="2">The sequence shown here is derived from an EMBL/GenBank/DDBJ whole genome shotgun (WGS) entry which is preliminary data.</text>
</comment>
<dbReference type="GO" id="GO:0016746">
    <property type="term" value="F:acyltransferase activity"/>
    <property type="evidence" value="ECO:0007669"/>
    <property type="project" value="UniProtKB-KW"/>
</dbReference>
<organism evidence="2 3">
    <name type="scientific">Aeromonas bivalvium</name>
    <dbReference type="NCBI Taxonomy" id="440079"/>
    <lineage>
        <taxon>Bacteria</taxon>
        <taxon>Pseudomonadati</taxon>
        <taxon>Pseudomonadota</taxon>
        <taxon>Gammaproteobacteria</taxon>
        <taxon>Aeromonadales</taxon>
        <taxon>Aeromonadaceae</taxon>
        <taxon>Aeromonas</taxon>
    </lineage>
</organism>
<accession>A0ABW9GPP9</accession>
<proteinExistence type="predicted"/>
<evidence type="ECO:0000313" key="3">
    <source>
        <dbReference type="Proteomes" id="UP001630969"/>
    </source>
</evidence>
<dbReference type="RefSeq" id="WP_408790019.1">
    <property type="nucleotide sequence ID" value="NZ_JBGXBU010000003.1"/>
</dbReference>
<evidence type="ECO:0000313" key="2">
    <source>
        <dbReference type="EMBL" id="MFM4893135.1"/>
    </source>
</evidence>
<name>A0ABW9GPP9_9GAMM</name>
<keyword evidence="2" id="KW-0012">Acyltransferase</keyword>
<dbReference type="CDD" id="cd04301">
    <property type="entry name" value="NAT_SF"/>
    <property type="match status" value="1"/>
</dbReference>